<accession>A0A0L0UQD4</accession>
<protein>
    <submittedName>
        <fullName evidence="1">Uncharacterized protein</fullName>
    </submittedName>
</protein>
<dbReference type="Proteomes" id="UP000054564">
    <property type="component" value="Unassembled WGS sequence"/>
</dbReference>
<proteinExistence type="predicted"/>
<dbReference type="AlphaFoldDB" id="A0A0L0UQD4"/>
<evidence type="ECO:0000313" key="2">
    <source>
        <dbReference type="Proteomes" id="UP000054564"/>
    </source>
</evidence>
<sequence>METDHNTIVIQGKIRAGDEEELVYGNQHHRTDLNNREMGSTDDNSLTIHAFKQTREETLRKVTYLINCIKRQIHLGRETIVFHMKSCRSIPSRRRSRRCFSIRAMAVHQILYLFELSQTALQHKTRAIKWMLRQLFR</sequence>
<dbReference type="EMBL" id="AJIL01000649">
    <property type="protein sequence ID" value="KNE88964.1"/>
    <property type="molecule type" value="Genomic_DNA"/>
</dbReference>
<comment type="caution">
    <text evidence="1">The sequence shown here is derived from an EMBL/GenBank/DDBJ whole genome shotgun (WGS) entry which is preliminary data.</text>
</comment>
<evidence type="ECO:0000313" key="1">
    <source>
        <dbReference type="EMBL" id="KNE88964.1"/>
    </source>
</evidence>
<reference evidence="2" key="1">
    <citation type="submission" date="2014-03" db="EMBL/GenBank/DDBJ databases">
        <title>The Genome Sequence of Puccinia striiformis f. sp. tritici PST-78.</title>
        <authorList>
            <consortium name="The Broad Institute Genome Sequencing Platform"/>
            <person name="Cuomo C."/>
            <person name="Hulbert S."/>
            <person name="Chen X."/>
            <person name="Walker B."/>
            <person name="Young S.K."/>
            <person name="Zeng Q."/>
            <person name="Gargeya S."/>
            <person name="Fitzgerald M."/>
            <person name="Haas B."/>
            <person name="Abouelleil A."/>
            <person name="Alvarado L."/>
            <person name="Arachchi H.M."/>
            <person name="Berlin A.M."/>
            <person name="Chapman S.B."/>
            <person name="Goldberg J."/>
            <person name="Griggs A."/>
            <person name="Gujja S."/>
            <person name="Hansen M."/>
            <person name="Howarth C."/>
            <person name="Imamovic A."/>
            <person name="Larimer J."/>
            <person name="McCowan C."/>
            <person name="Montmayeur A."/>
            <person name="Murphy C."/>
            <person name="Neiman D."/>
            <person name="Pearson M."/>
            <person name="Priest M."/>
            <person name="Roberts A."/>
            <person name="Saif S."/>
            <person name="Shea T."/>
            <person name="Sisk P."/>
            <person name="Sykes S."/>
            <person name="Wortman J."/>
            <person name="Nusbaum C."/>
            <person name="Birren B."/>
        </authorList>
    </citation>
    <scope>NUCLEOTIDE SEQUENCE [LARGE SCALE GENOMIC DNA]</scope>
    <source>
        <strain evidence="2">race PST-78</strain>
    </source>
</reference>
<keyword evidence="2" id="KW-1185">Reference proteome</keyword>
<organism evidence="1 2">
    <name type="scientific">Puccinia striiformis f. sp. tritici PST-78</name>
    <dbReference type="NCBI Taxonomy" id="1165861"/>
    <lineage>
        <taxon>Eukaryota</taxon>
        <taxon>Fungi</taxon>
        <taxon>Dikarya</taxon>
        <taxon>Basidiomycota</taxon>
        <taxon>Pucciniomycotina</taxon>
        <taxon>Pucciniomycetes</taxon>
        <taxon>Pucciniales</taxon>
        <taxon>Pucciniaceae</taxon>
        <taxon>Puccinia</taxon>
    </lineage>
</organism>
<gene>
    <name evidence="1" type="ORF">PSTG_17585</name>
</gene>
<name>A0A0L0UQD4_9BASI</name>